<protein>
    <submittedName>
        <fullName evidence="2">Crotonobetainyl-CoA:carnitine CoA-transferase CaiB</fullName>
    </submittedName>
</protein>
<dbReference type="EMBL" id="FRAC01000015">
    <property type="protein sequence ID" value="SHK66737.1"/>
    <property type="molecule type" value="Genomic_DNA"/>
</dbReference>
<organism evidence="2 3">
    <name type="scientific">Anaerocolumna jejuensis DSM 15929</name>
    <dbReference type="NCBI Taxonomy" id="1121322"/>
    <lineage>
        <taxon>Bacteria</taxon>
        <taxon>Bacillati</taxon>
        <taxon>Bacillota</taxon>
        <taxon>Clostridia</taxon>
        <taxon>Lachnospirales</taxon>
        <taxon>Lachnospiraceae</taxon>
        <taxon>Anaerocolumna</taxon>
    </lineage>
</organism>
<dbReference type="PANTHER" id="PTHR48207">
    <property type="entry name" value="SUCCINATE--HYDROXYMETHYLGLUTARATE COA-TRANSFERASE"/>
    <property type="match status" value="1"/>
</dbReference>
<evidence type="ECO:0000313" key="3">
    <source>
        <dbReference type="Proteomes" id="UP000184386"/>
    </source>
</evidence>
<keyword evidence="1 2" id="KW-0808">Transferase</keyword>
<dbReference type="Gene3D" id="3.30.1540.10">
    <property type="entry name" value="formyl-coa transferase, domain 3"/>
    <property type="match status" value="1"/>
</dbReference>
<dbReference type="InterPro" id="IPR050483">
    <property type="entry name" value="CoA-transferase_III_domain"/>
</dbReference>
<dbReference type="SUPFAM" id="SSF89796">
    <property type="entry name" value="CoA-transferase family III (CaiB/BaiF)"/>
    <property type="match status" value="1"/>
</dbReference>
<proteinExistence type="predicted"/>
<dbReference type="InterPro" id="IPR044855">
    <property type="entry name" value="CoA-Trfase_III_dom3_sf"/>
</dbReference>
<sequence length="399" mass="44189">MTEHRALENITVIDMTRVVAGPFCGAMLGDLGATVIKVEIPGRGDDSRAYGPYVNGESLYYSNLNRNKYGITLNLKTEEGKKILKDLVKKADILIENFRPGVMERLGLGYEELCKINERLIYGAVSGFGSYGPYKDRPGYDIIAQAMGGLMSLTGQEGNPPTRVGSAIGDLLGGLNLTIGVTAALNARNITGKGQKIDISLVDCVVASLEQAVQRFEVSGEVPERHGNMYESIAPYDMYHTKDGYVVIGCGNQKMFEKFCNEILQTPELIIDKRFLTVPLRVKNNKEMKQYIENWTETLTVNEVVQRLLDSGIPAGPIYDLSDIVKDEHIANAREMIVHTKHPVMGDIVLNGNPIKMSDTRVDIHKASPTLGEDTENILTQYLNMEKEQITELREMGVI</sequence>
<dbReference type="Gene3D" id="3.40.50.10540">
    <property type="entry name" value="Crotonobetainyl-coa:carnitine coa-transferase, domain 1"/>
    <property type="match status" value="1"/>
</dbReference>
<name>A0A1M6UC40_9FIRM</name>
<gene>
    <name evidence="2" type="ORF">SAMN02745136_03022</name>
</gene>
<dbReference type="OrthoDB" id="9797653at2"/>
<dbReference type="InterPro" id="IPR003673">
    <property type="entry name" value="CoA-Trfase_fam_III"/>
</dbReference>
<dbReference type="Pfam" id="PF02515">
    <property type="entry name" value="CoA_transf_3"/>
    <property type="match status" value="1"/>
</dbReference>
<dbReference type="InterPro" id="IPR023606">
    <property type="entry name" value="CoA-Trfase_III_dom_1_sf"/>
</dbReference>
<dbReference type="RefSeq" id="WP_073277381.1">
    <property type="nucleotide sequence ID" value="NZ_FRAC01000015.1"/>
</dbReference>
<keyword evidence="3" id="KW-1185">Reference proteome</keyword>
<dbReference type="STRING" id="1121322.SAMN02745136_03022"/>
<accession>A0A1M6UC40</accession>
<evidence type="ECO:0000313" key="2">
    <source>
        <dbReference type="EMBL" id="SHK66737.1"/>
    </source>
</evidence>
<dbReference type="PANTHER" id="PTHR48207:SF3">
    <property type="entry name" value="SUCCINATE--HYDROXYMETHYLGLUTARATE COA-TRANSFERASE"/>
    <property type="match status" value="1"/>
</dbReference>
<evidence type="ECO:0000256" key="1">
    <source>
        <dbReference type="ARBA" id="ARBA00022679"/>
    </source>
</evidence>
<dbReference type="GO" id="GO:0008410">
    <property type="term" value="F:CoA-transferase activity"/>
    <property type="evidence" value="ECO:0007669"/>
    <property type="project" value="TreeGrafter"/>
</dbReference>
<dbReference type="AlphaFoldDB" id="A0A1M6UC40"/>
<reference evidence="2 3" key="1">
    <citation type="submission" date="2016-11" db="EMBL/GenBank/DDBJ databases">
        <authorList>
            <person name="Jaros S."/>
            <person name="Januszkiewicz K."/>
            <person name="Wedrychowicz H."/>
        </authorList>
    </citation>
    <scope>NUCLEOTIDE SEQUENCE [LARGE SCALE GENOMIC DNA]</scope>
    <source>
        <strain evidence="2 3">DSM 15929</strain>
    </source>
</reference>
<dbReference type="Proteomes" id="UP000184386">
    <property type="component" value="Unassembled WGS sequence"/>
</dbReference>